<accession>L8P8S8</accession>
<dbReference type="EMBL" id="AMLP01000149">
    <property type="protein sequence ID" value="ELS53996.1"/>
    <property type="molecule type" value="Genomic_DNA"/>
</dbReference>
<evidence type="ECO:0000313" key="2">
    <source>
        <dbReference type="EMBL" id="ELS53996.1"/>
    </source>
</evidence>
<gene>
    <name evidence="2" type="ORF">STVIR_5019</name>
</gene>
<organism evidence="2 3">
    <name type="scientific">Streptomyces viridochromogenes Tue57</name>
    <dbReference type="NCBI Taxonomy" id="1160705"/>
    <lineage>
        <taxon>Bacteria</taxon>
        <taxon>Bacillati</taxon>
        <taxon>Actinomycetota</taxon>
        <taxon>Actinomycetes</taxon>
        <taxon>Kitasatosporales</taxon>
        <taxon>Streptomycetaceae</taxon>
        <taxon>Streptomyces</taxon>
    </lineage>
</organism>
<evidence type="ECO:0000256" key="1">
    <source>
        <dbReference type="SAM" id="MobiDB-lite"/>
    </source>
</evidence>
<proteinExistence type="predicted"/>
<reference evidence="2 3" key="1">
    <citation type="journal article" date="2013" name="Genome Announc.">
        <title>Draft Genome Sequence of Streptomyces viridochromogenes Strain Tu57, Producer of Avilamycin.</title>
        <authorList>
            <person name="Gruning B.A."/>
            <person name="Erxleben A."/>
            <person name="Hahnlein A."/>
            <person name="Gunther S."/>
        </authorList>
    </citation>
    <scope>NUCLEOTIDE SEQUENCE [LARGE SCALE GENOMIC DNA]</scope>
    <source>
        <strain evidence="2 3">Tue57</strain>
    </source>
</reference>
<feature type="region of interest" description="Disordered" evidence="1">
    <location>
        <begin position="91"/>
        <end position="111"/>
    </location>
</feature>
<name>L8P8S8_STRVR</name>
<dbReference type="PATRIC" id="fig|1160705.3.peg.4962"/>
<comment type="caution">
    <text evidence="2">The sequence shown here is derived from an EMBL/GenBank/DDBJ whole genome shotgun (WGS) entry which is preliminary data.</text>
</comment>
<dbReference type="AlphaFoldDB" id="L8P8S8"/>
<evidence type="ECO:0000313" key="3">
    <source>
        <dbReference type="Proteomes" id="UP000011205"/>
    </source>
</evidence>
<evidence type="ECO:0008006" key="4">
    <source>
        <dbReference type="Google" id="ProtNLM"/>
    </source>
</evidence>
<dbReference type="Proteomes" id="UP000011205">
    <property type="component" value="Unassembled WGS sequence"/>
</dbReference>
<feature type="compositionally biased region" description="Pro residues" evidence="1">
    <location>
        <begin position="96"/>
        <end position="108"/>
    </location>
</feature>
<sequence length="231" mass="24589">MVVGNHLAQHPELSLTAIGLAVHIQSLPARTPIGIKTLAAKFPEGEMRIAAALRELEAHGYLARTKERLQSGRVVTRTISYNKPGVAVARAAAKPAPRPASPPGPEAPAAPRTAATDLLAGLRAYDSRLLLAERDVHRLAPAVSAWLERGVAPTAVQRALSNGLPQDPIQNPAAFLAHRLQALLPPPLPAPERRTAPVRPDPLQTCEGCDRAFRSPRPGRCRDCRPVGVAA</sequence>
<protein>
    <recommendedName>
        <fullName evidence="4">DNA-binding protein</fullName>
    </recommendedName>
</protein>